<accession>A0A836HWW0</accession>
<evidence type="ECO:0000256" key="1">
    <source>
        <dbReference type="SAM" id="MobiDB-lite"/>
    </source>
</evidence>
<keyword evidence="2" id="KW-1133">Transmembrane helix</keyword>
<comment type="caution">
    <text evidence="3">The sequence shown here is derived from an EMBL/GenBank/DDBJ whole genome shotgun (WGS) entry which is preliminary data.</text>
</comment>
<feature type="transmembrane region" description="Helical" evidence="2">
    <location>
        <begin position="56"/>
        <end position="79"/>
    </location>
</feature>
<dbReference type="RefSeq" id="XP_067180939.1">
    <property type="nucleotide sequence ID" value="XM_067324582.1"/>
</dbReference>
<evidence type="ECO:0000313" key="3">
    <source>
        <dbReference type="EMBL" id="KAG5485786.1"/>
    </source>
</evidence>
<dbReference type="Proteomes" id="UP000673552">
    <property type="component" value="Unassembled WGS sequence"/>
</dbReference>
<evidence type="ECO:0000313" key="4">
    <source>
        <dbReference type="Proteomes" id="UP000673552"/>
    </source>
</evidence>
<keyword evidence="2" id="KW-0812">Transmembrane</keyword>
<dbReference type="AlphaFoldDB" id="A0A836HWW0"/>
<dbReference type="OrthoDB" id="266791at2759"/>
<gene>
    <name evidence="3" type="ORF">LSCM1_07198</name>
</gene>
<feature type="compositionally biased region" description="Low complexity" evidence="1">
    <location>
        <begin position="152"/>
        <end position="172"/>
    </location>
</feature>
<dbReference type="GeneID" id="92517094"/>
<dbReference type="KEGG" id="lmat:92517094"/>
<organism evidence="3 4">
    <name type="scientific">Leishmania martiniquensis</name>
    <dbReference type="NCBI Taxonomy" id="1580590"/>
    <lineage>
        <taxon>Eukaryota</taxon>
        <taxon>Discoba</taxon>
        <taxon>Euglenozoa</taxon>
        <taxon>Kinetoplastea</taxon>
        <taxon>Metakinetoplastina</taxon>
        <taxon>Trypanosomatida</taxon>
        <taxon>Trypanosomatidae</taxon>
        <taxon>Leishmaniinae</taxon>
        <taxon>Leishmania</taxon>
    </lineage>
</organism>
<reference evidence="4" key="2">
    <citation type="journal article" date="2021" name="Sci. Data">
        <title>Chromosome-scale genome sequencing, assembly and annotation of six genomes from subfamily Leishmaniinae.</title>
        <authorList>
            <person name="Almutairi H."/>
            <person name="Urbaniak M.D."/>
            <person name="Bates M.D."/>
            <person name="Jariyapan N."/>
            <person name="Kwakye-Nuako G."/>
            <person name="Thomaz Soccol V."/>
            <person name="Al-Salem W.S."/>
            <person name="Dillon R.J."/>
            <person name="Bates P.A."/>
            <person name="Gatherer D."/>
        </authorList>
    </citation>
    <scope>NUCLEOTIDE SEQUENCE [LARGE SCALE GENOMIC DNA]</scope>
</reference>
<protein>
    <submittedName>
        <fullName evidence="3">Uncharacterized protein</fullName>
    </submittedName>
</protein>
<evidence type="ECO:0000256" key="2">
    <source>
        <dbReference type="SAM" id="Phobius"/>
    </source>
</evidence>
<sequence>MASSAALGGASAPSSAEIWMTTPPLAVGDVEFPTNSVVYERQVYELPPRSFLDTNWYLGIILVALLVLVAYILLALWVCHRFQYLDQRKARKVVGQAYLASGFFELDRCIDGGARGSARVQRSRRRSGERGAETAVFSDDSSGSLDEDEGADSSSSGSDSSTTSESVSDAVVELNPLRLL</sequence>
<keyword evidence="4" id="KW-1185">Reference proteome</keyword>
<proteinExistence type="predicted"/>
<feature type="region of interest" description="Disordered" evidence="1">
    <location>
        <begin position="120"/>
        <end position="180"/>
    </location>
</feature>
<name>A0A836HWW0_9TRYP</name>
<keyword evidence="2" id="KW-0472">Membrane</keyword>
<dbReference type="EMBL" id="JAFEUZ010000008">
    <property type="protein sequence ID" value="KAG5485786.1"/>
    <property type="molecule type" value="Genomic_DNA"/>
</dbReference>
<reference evidence="4" key="1">
    <citation type="journal article" date="2021" name="Microbiol. Resour. Announc.">
        <title>LGAAP: Leishmaniinae Genome Assembly and Annotation Pipeline.</title>
        <authorList>
            <person name="Almutairi H."/>
            <person name="Urbaniak M.D."/>
            <person name="Bates M.D."/>
            <person name="Jariyapan N."/>
            <person name="Kwakye-Nuako G."/>
            <person name="Thomaz-Soccol V."/>
            <person name="Al-Salem W.S."/>
            <person name="Dillon R.J."/>
            <person name="Bates P.A."/>
            <person name="Gatherer D."/>
        </authorList>
    </citation>
    <scope>NUCLEOTIDE SEQUENCE [LARGE SCALE GENOMIC DNA]</scope>
</reference>